<name>A0AAN9F4W1_CROPI</name>
<proteinExistence type="predicted"/>
<feature type="region of interest" description="Disordered" evidence="1">
    <location>
        <begin position="98"/>
        <end position="119"/>
    </location>
</feature>
<organism evidence="3 4">
    <name type="scientific">Crotalaria pallida</name>
    <name type="common">Smooth rattlebox</name>
    <name type="synonym">Crotalaria striata</name>
    <dbReference type="NCBI Taxonomy" id="3830"/>
    <lineage>
        <taxon>Eukaryota</taxon>
        <taxon>Viridiplantae</taxon>
        <taxon>Streptophyta</taxon>
        <taxon>Embryophyta</taxon>
        <taxon>Tracheophyta</taxon>
        <taxon>Spermatophyta</taxon>
        <taxon>Magnoliopsida</taxon>
        <taxon>eudicotyledons</taxon>
        <taxon>Gunneridae</taxon>
        <taxon>Pentapetalae</taxon>
        <taxon>rosids</taxon>
        <taxon>fabids</taxon>
        <taxon>Fabales</taxon>
        <taxon>Fabaceae</taxon>
        <taxon>Papilionoideae</taxon>
        <taxon>50 kb inversion clade</taxon>
        <taxon>genistoids sensu lato</taxon>
        <taxon>core genistoids</taxon>
        <taxon>Crotalarieae</taxon>
        <taxon>Crotalaria</taxon>
    </lineage>
</organism>
<accession>A0AAN9F4W1</accession>
<feature type="compositionally biased region" description="Polar residues" evidence="1">
    <location>
        <begin position="282"/>
        <end position="293"/>
    </location>
</feature>
<protein>
    <submittedName>
        <fullName evidence="3">Uncharacterized protein</fullName>
    </submittedName>
</protein>
<keyword evidence="4" id="KW-1185">Reference proteome</keyword>
<evidence type="ECO:0000256" key="2">
    <source>
        <dbReference type="SAM" id="Phobius"/>
    </source>
</evidence>
<reference evidence="3 4" key="1">
    <citation type="submission" date="2024-01" db="EMBL/GenBank/DDBJ databases">
        <title>The genomes of 5 underutilized Papilionoideae crops provide insights into root nodulation and disease resistanc.</title>
        <authorList>
            <person name="Yuan L."/>
        </authorList>
    </citation>
    <scope>NUCLEOTIDE SEQUENCE [LARGE SCALE GENOMIC DNA]</scope>
    <source>
        <strain evidence="3">ZHUSHIDOU_FW_LH</strain>
        <tissue evidence="3">Leaf</tissue>
    </source>
</reference>
<evidence type="ECO:0000256" key="1">
    <source>
        <dbReference type="SAM" id="MobiDB-lite"/>
    </source>
</evidence>
<evidence type="ECO:0000313" key="4">
    <source>
        <dbReference type="Proteomes" id="UP001372338"/>
    </source>
</evidence>
<keyword evidence="2" id="KW-1133">Transmembrane helix</keyword>
<keyword evidence="2" id="KW-0472">Membrane</keyword>
<keyword evidence="2" id="KW-0812">Transmembrane</keyword>
<feature type="region of interest" description="Disordered" evidence="1">
    <location>
        <begin position="266"/>
        <end position="294"/>
    </location>
</feature>
<feature type="transmembrane region" description="Helical" evidence="2">
    <location>
        <begin position="402"/>
        <end position="422"/>
    </location>
</feature>
<dbReference type="Proteomes" id="UP001372338">
    <property type="component" value="Unassembled WGS sequence"/>
</dbReference>
<dbReference type="AlphaFoldDB" id="A0AAN9F4W1"/>
<gene>
    <name evidence="3" type="ORF">RIF29_21204</name>
</gene>
<comment type="caution">
    <text evidence="3">The sequence shown here is derived from an EMBL/GenBank/DDBJ whole genome shotgun (WGS) entry which is preliminary data.</text>
</comment>
<sequence length="428" mass="46182">MTSTNNFRDLNDDFLESDALVLCRIFEKSGAGPKNGEKYGAPLIEEEWEYDEVAPLPNAGEEASNEVNAVGPIAFLETDDLEKKLDMVAEIGNAGHPSNFYPGECSSNPHHSQEPIKDQKPLEGELGISEPQNRQLSDSAEQYNVDAFPVEDGIGGDLDNIESAINFDFTFEDLELYLDAADYPLINDTESFLETKDLASPCEGNPTEADPSGVAMVEEFLSYSDDDISKYLSFDSPLSGESENPIPEQNPLIQQNVEGDANAISMSSKHDFGAPSGDEASSKQNPQPLSGNTRPFVKKANEWLASIPAPPAFASEFPPKSIALGLHSAAQSSSSDHVTAGMVSTDITLRGNLMGCMVGKNGLFNAIISTAEVSQSDAYSAAFIPVLGLLSSRSAFALSRDWVFLMMMLFPLLILSLVCKFGSFMSAK</sequence>
<evidence type="ECO:0000313" key="3">
    <source>
        <dbReference type="EMBL" id="KAK7268505.1"/>
    </source>
</evidence>
<dbReference type="EMBL" id="JAYWIO010000004">
    <property type="protein sequence ID" value="KAK7268505.1"/>
    <property type="molecule type" value="Genomic_DNA"/>
</dbReference>